<reference evidence="4" key="1">
    <citation type="submission" date="2021-10" db="EMBL/GenBank/DDBJ databases">
        <title>De novo Genome Assembly of Clathrus columnatus (Basidiomycota, Fungi) Using Illumina and Nanopore Sequence Data.</title>
        <authorList>
            <person name="Ogiso-Tanaka E."/>
            <person name="Itagaki H."/>
            <person name="Hosoya T."/>
            <person name="Hosaka K."/>
        </authorList>
    </citation>
    <scope>NUCLEOTIDE SEQUENCE</scope>
    <source>
        <strain evidence="4">MO-923</strain>
    </source>
</reference>
<evidence type="ECO:0000259" key="3">
    <source>
        <dbReference type="Pfam" id="PF00171"/>
    </source>
</evidence>
<proteinExistence type="inferred from homology"/>
<organism evidence="4 5">
    <name type="scientific">Clathrus columnatus</name>
    <dbReference type="NCBI Taxonomy" id="1419009"/>
    <lineage>
        <taxon>Eukaryota</taxon>
        <taxon>Fungi</taxon>
        <taxon>Dikarya</taxon>
        <taxon>Basidiomycota</taxon>
        <taxon>Agaricomycotina</taxon>
        <taxon>Agaricomycetes</taxon>
        <taxon>Phallomycetidae</taxon>
        <taxon>Phallales</taxon>
        <taxon>Clathraceae</taxon>
        <taxon>Clathrus</taxon>
    </lineage>
</organism>
<dbReference type="Gene3D" id="3.40.605.10">
    <property type="entry name" value="Aldehyde Dehydrogenase, Chain A, domain 1"/>
    <property type="match status" value="1"/>
</dbReference>
<evidence type="ECO:0000313" key="5">
    <source>
        <dbReference type="Proteomes" id="UP001050691"/>
    </source>
</evidence>
<dbReference type="Proteomes" id="UP001050691">
    <property type="component" value="Unassembled WGS sequence"/>
</dbReference>
<dbReference type="InterPro" id="IPR016162">
    <property type="entry name" value="Ald_DH_N"/>
</dbReference>
<evidence type="ECO:0000256" key="2">
    <source>
        <dbReference type="ARBA" id="ARBA00023027"/>
    </source>
</evidence>
<dbReference type="GO" id="GO:0016620">
    <property type="term" value="F:oxidoreductase activity, acting on the aldehyde or oxo group of donors, NAD or NADP as acceptor"/>
    <property type="evidence" value="ECO:0007669"/>
    <property type="project" value="InterPro"/>
</dbReference>
<dbReference type="PANTHER" id="PTHR42986:SF1">
    <property type="entry name" value="BENZALDEHYDE DEHYDROGENASE YFMT"/>
    <property type="match status" value="1"/>
</dbReference>
<comment type="similarity">
    <text evidence="1">Belongs to the aldehyde dehydrogenase family.</text>
</comment>
<keyword evidence="5" id="KW-1185">Reference proteome</keyword>
<dbReference type="InterPro" id="IPR016163">
    <property type="entry name" value="Ald_DH_C"/>
</dbReference>
<dbReference type="SUPFAM" id="SSF53720">
    <property type="entry name" value="ALDH-like"/>
    <property type="match status" value="1"/>
</dbReference>
<gene>
    <name evidence="4" type="ORF">Clacol_007685</name>
</gene>
<name>A0AAV5ALW3_9AGAM</name>
<dbReference type="PANTHER" id="PTHR42986">
    <property type="entry name" value="BENZALDEHYDE DEHYDROGENASE YFMT"/>
    <property type="match status" value="1"/>
</dbReference>
<keyword evidence="2" id="KW-0520">NAD</keyword>
<dbReference type="Gene3D" id="3.40.309.10">
    <property type="entry name" value="Aldehyde Dehydrogenase, Chain A, domain 2"/>
    <property type="match status" value="1"/>
</dbReference>
<dbReference type="InterPro" id="IPR015590">
    <property type="entry name" value="Aldehyde_DH_dom"/>
</dbReference>
<sequence>MVAISQLWINGQRRPSSTGKTFDVLNGHTREVVTKASSASMEDVYEAIEAAYTAQPSWEATPWRTKRDLFIKAAQLIRTPKYAERIIEAVCQETASQTDWATGDARAVSVYLMECCNTVTQLTGETMPSKDTGGTVLIERRAHGAVLAMSPFNSPTALATRSIAIALACGNTVVLKSSEQSPRSLDILVEALHEAGFPKGVLNLIHVSREDVPKTVAEMIGHKLIKHINFTGSDVVGKIIAQEAAKYLKPCVLELGGKAGVIVLNDANIEEATKAILYAALLHSGQICMSTERVIVQRGISESLIQSLKTMAEKIRAGLDPSSKIPPLVSQGSAERIITLLKDSQQRGAEVLVGDLQREGSIVQPHILVDVEPGSLAWDKESFGPMLVVKVVDTEEEAIELVNETEYSLTGAVWTCDVQKGLALARRIRASHVNVNGTSFSAEPGVAIGGFGGATGYGRFDVEHFTQKHVVVITPPDMKYFMVVN</sequence>
<dbReference type="Pfam" id="PF00171">
    <property type="entry name" value="Aldedh"/>
    <property type="match status" value="1"/>
</dbReference>
<dbReference type="EMBL" id="BPWL01000008">
    <property type="protein sequence ID" value="GJJ13431.1"/>
    <property type="molecule type" value="Genomic_DNA"/>
</dbReference>
<feature type="domain" description="Aldehyde dehydrogenase" evidence="3">
    <location>
        <begin position="17"/>
        <end position="468"/>
    </location>
</feature>
<protein>
    <recommendedName>
        <fullName evidence="3">Aldehyde dehydrogenase domain-containing protein</fullName>
    </recommendedName>
</protein>
<dbReference type="InterPro" id="IPR016161">
    <property type="entry name" value="Ald_DH/histidinol_DH"/>
</dbReference>
<comment type="caution">
    <text evidence="4">The sequence shown here is derived from an EMBL/GenBank/DDBJ whole genome shotgun (WGS) entry which is preliminary data.</text>
</comment>
<dbReference type="AlphaFoldDB" id="A0AAV5ALW3"/>
<evidence type="ECO:0000313" key="4">
    <source>
        <dbReference type="EMBL" id="GJJ13431.1"/>
    </source>
</evidence>
<evidence type="ECO:0000256" key="1">
    <source>
        <dbReference type="ARBA" id="ARBA00009986"/>
    </source>
</evidence>
<accession>A0AAV5ALW3</accession>